<organism evidence="2 3">
    <name type="scientific">Luteimonas endophytica</name>
    <dbReference type="NCBI Taxonomy" id="3042023"/>
    <lineage>
        <taxon>Bacteria</taxon>
        <taxon>Pseudomonadati</taxon>
        <taxon>Pseudomonadota</taxon>
        <taxon>Gammaproteobacteria</taxon>
        <taxon>Lysobacterales</taxon>
        <taxon>Lysobacteraceae</taxon>
        <taxon>Luteimonas</taxon>
    </lineage>
</organism>
<sequence length="98" mass="10760">MKIETSRKLQQEELDLAAANGRYSVLCALAAAVAFGFGSVWIPGMLLVVAGHFLLSYIHHRSTAKRYSLPAESELPTSEDDPAPIFQTTIEVGEAWRL</sequence>
<dbReference type="RefSeq" id="WP_280574768.1">
    <property type="nucleotide sequence ID" value="NZ_JARXRM010000035.1"/>
</dbReference>
<proteinExistence type="predicted"/>
<keyword evidence="1" id="KW-0812">Transmembrane</keyword>
<keyword evidence="3" id="KW-1185">Reference proteome</keyword>
<comment type="caution">
    <text evidence="2">The sequence shown here is derived from an EMBL/GenBank/DDBJ whole genome shotgun (WGS) entry which is preliminary data.</text>
</comment>
<dbReference type="Proteomes" id="UP001156940">
    <property type="component" value="Unassembled WGS sequence"/>
</dbReference>
<evidence type="ECO:0000313" key="2">
    <source>
        <dbReference type="EMBL" id="MDH5823555.1"/>
    </source>
</evidence>
<reference evidence="2 3" key="1">
    <citation type="submission" date="2023-04" db="EMBL/GenBank/DDBJ databases">
        <title>Luteimonas endophyticus RD2P54.</title>
        <authorList>
            <person name="Sun J.-Q."/>
        </authorList>
    </citation>
    <scope>NUCLEOTIDE SEQUENCE [LARGE SCALE GENOMIC DNA]</scope>
    <source>
        <strain evidence="2 3">RD2P54</strain>
    </source>
</reference>
<protein>
    <submittedName>
        <fullName evidence="2">Uncharacterized protein</fullName>
    </submittedName>
</protein>
<feature type="transmembrane region" description="Helical" evidence="1">
    <location>
        <begin position="23"/>
        <end position="55"/>
    </location>
</feature>
<keyword evidence="1" id="KW-1133">Transmembrane helix</keyword>
<name>A0ABT6J9P8_9GAMM</name>
<evidence type="ECO:0000313" key="3">
    <source>
        <dbReference type="Proteomes" id="UP001156940"/>
    </source>
</evidence>
<keyword evidence="1" id="KW-0472">Membrane</keyword>
<gene>
    <name evidence="2" type="ORF">QFW77_11215</name>
</gene>
<evidence type="ECO:0000256" key="1">
    <source>
        <dbReference type="SAM" id="Phobius"/>
    </source>
</evidence>
<accession>A0ABT6J9P8</accession>
<dbReference type="EMBL" id="JARXRM010000035">
    <property type="protein sequence ID" value="MDH5823555.1"/>
    <property type="molecule type" value="Genomic_DNA"/>
</dbReference>